<feature type="domain" description="HNH nuclease" evidence="2">
    <location>
        <begin position="183"/>
        <end position="273"/>
    </location>
</feature>
<evidence type="ECO:0000313" key="3">
    <source>
        <dbReference type="EMBL" id="KAF4126948.1"/>
    </source>
</evidence>
<evidence type="ECO:0000256" key="1">
    <source>
        <dbReference type="SAM" id="MobiDB-lite"/>
    </source>
</evidence>
<dbReference type="AlphaFoldDB" id="A0A9P5D450"/>
<sequence length="466" mass="51609">MSRSLEPVDVVVPSISYLGEMEERLQLARDCLGQVRRCDSELADYQLNLMQLSIVLTIDIHDLRYLSIFPGSVLYSILEHTEMFLSGGKSLEDTDEPTLVTDISVEEPSEDAFTSTPVEAEPSSRAAERAQSEKHAKGGASGGPSPPPPPSRRAQGTPRGPRGEQARRVAEVKLVRERDNRGCVVTHRSHPEAAHIVPYAMLNSPVRVEKARTFLTVFLQRVAPRLSSEVHQILIPSDPQTRQPVVSGGDYAFNMISLNKHLHSYWDQAIFGLKPVQELEHRFYGDGEKTRLVRVEWRWMPTGLPAALAKSTHVLPLARKSRLAHCRRKVDLDSEGLGDFLCSELQKTTGDEAHSGDGGDGGDVTDLLGPGLPIESGYRFDLRVAAADAYKMEALLRFQWLSIQMAAISGAAEVQESLRDEPDDRYKAIYQRLEAKAMKEVRDQSSRLGSWGDAGESSEEEDGSGR</sequence>
<gene>
    <name evidence="3" type="ORF">GMORB2_0685</name>
</gene>
<name>A0A9P5D450_9HYPO</name>
<feature type="region of interest" description="Disordered" evidence="1">
    <location>
        <begin position="438"/>
        <end position="466"/>
    </location>
</feature>
<reference evidence="3" key="1">
    <citation type="submission" date="2020-03" db="EMBL/GenBank/DDBJ databases">
        <title>Site-based positive gene gene selection in Geosmithia morbida across the United States reveals a broad range of putative effectors and factors for local host and environmental adapation.</title>
        <authorList>
            <person name="Onufrak A."/>
            <person name="Murdoch R.W."/>
            <person name="Gazis R."/>
            <person name="Huff M."/>
            <person name="Staton M."/>
            <person name="Klingeman W."/>
            <person name="Hadziabdic D."/>
        </authorList>
    </citation>
    <scope>NUCLEOTIDE SEQUENCE</scope>
    <source>
        <strain evidence="3">1262</strain>
    </source>
</reference>
<organism evidence="3 4">
    <name type="scientific">Geosmithia morbida</name>
    <dbReference type="NCBI Taxonomy" id="1094350"/>
    <lineage>
        <taxon>Eukaryota</taxon>
        <taxon>Fungi</taxon>
        <taxon>Dikarya</taxon>
        <taxon>Ascomycota</taxon>
        <taxon>Pezizomycotina</taxon>
        <taxon>Sordariomycetes</taxon>
        <taxon>Hypocreomycetidae</taxon>
        <taxon>Hypocreales</taxon>
        <taxon>Bionectriaceae</taxon>
        <taxon>Geosmithia</taxon>
    </lineage>
</organism>
<protein>
    <recommendedName>
        <fullName evidence="2">HNH nuclease domain-containing protein</fullName>
    </recommendedName>
</protein>
<feature type="compositionally biased region" description="Acidic residues" evidence="1">
    <location>
        <begin position="456"/>
        <end position="466"/>
    </location>
</feature>
<dbReference type="RefSeq" id="XP_035325600.1">
    <property type="nucleotide sequence ID" value="XM_035462670.1"/>
</dbReference>
<feature type="region of interest" description="Disordered" evidence="1">
    <location>
        <begin position="107"/>
        <end position="167"/>
    </location>
</feature>
<keyword evidence="4" id="KW-1185">Reference proteome</keyword>
<proteinExistence type="predicted"/>
<accession>A0A9P5D450</accession>
<comment type="caution">
    <text evidence="3">The sequence shown here is derived from an EMBL/GenBank/DDBJ whole genome shotgun (WGS) entry which is preliminary data.</text>
</comment>
<dbReference type="EMBL" id="JAANYQ010000001">
    <property type="protein sequence ID" value="KAF4126948.1"/>
    <property type="molecule type" value="Genomic_DNA"/>
</dbReference>
<feature type="compositionally biased region" description="Basic and acidic residues" evidence="1">
    <location>
        <begin position="126"/>
        <end position="136"/>
    </location>
</feature>
<dbReference type="GeneID" id="55966915"/>
<dbReference type="Proteomes" id="UP000749293">
    <property type="component" value="Unassembled WGS sequence"/>
</dbReference>
<evidence type="ECO:0000313" key="4">
    <source>
        <dbReference type="Proteomes" id="UP000749293"/>
    </source>
</evidence>
<dbReference type="OrthoDB" id="4928181at2759"/>
<dbReference type="InterPro" id="IPR003615">
    <property type="entry name" value="HNH_nuc"/>
</dbReference>
<evidence type="ECO:0000259" key="2">
    <source>
        <dbReference type="Pfam" id="PF13391"/>
    </source>
</evidence>
<dbReference type="Pfam" id="PF13391">
    <property type="entry name" value="HNH_2"/>
    <property type="match status" value="1"/>
</dbReference>